<evidence type="ECO:0000259" key="4">
    <source>
        <dbReference type="Pfam" id="PF12802"/>
    </source>
</evidence>
<dbReference type="SUPFAM" id="SSF46785">
    <property type="entry name" value="Winged helix' DNA-binding domain"/>
    <property type="match status" value="1"/>
</dbReference>
<keyword evidence="1" id="KW-0805">Transcription regulation</keyword>
<dbReference type="OrthoDB" id="67158at2"/>
<dbReference type="PANTHER" id="PTHR38465">
    <property type="entry name" value="HTH-TYPE TRANSCRIPTIONAL REGULATOR MJ1563-RELATED"/>
    <property type="match status" value="1"/>
</dbReference>
<accession>A0A543AW47</accession>
<keyword evidence="6" id="KW-1185">Reference proteome</keyword>
<dbReference type="InterPro" id="IPR052362">
    <property type="entry name" value="HTH-GbsR_regulator"/>
</dbReference>
<dbReference type="Gene3D" id="1.10.10.10">
    <property type="entry name" value="Winged helix-like DNA-binding domain superfamily/Winged helix DNA-binding domain"/>
    <property type="match status" value="1"/>
</dbReference>
<feature type="domain" description="HTH marR-type" evidence="4">
    <location>
        <begin position="24"/>
        <end position="80"/>
    </location>
</feature>
<dbReference type="PANTHER" id="PTHR38465:SF2">
    <property type="entry name" value="HTH-TYPE TRANSCRIPTIONAL REGULATOR MMPR5"/>
    <property type="match status" value="1"/>
</dbReference>
<proteinExistence type="predicted"/>
<dbReference type="InParanoid" id="A0A543AW47"/>
<evidence type="ECO:0000256" key="3">
    <source>
        <dbReference type="ARBA" id="ARBA00023163"/>
    </source>
</evidence>
<dbReference type="EMBL" id="VFOW01000001">
    <property type="protein sequence ID" value="TQL76781.1"/>
    <property type="molecule type" value="Genomic_DNA"/>
</dbReference>
<dbReference type="Pfam" id="PF12802">
    <property type="entry name" value="MarR_2"/>
    <property type="match status" value="1"/>
</dbReference>
<evidence type="ECO:0000313" key="5">
    <source>
        <dbReference type="EMBL" id="TQL76781.1"/>
    </source>
</evidence>
<sequence>MNETHTLTWPSFAEHIGRFLENKGMTGAPGRVLGWLLVCQPAHQSAEELATGLQLSRGSVSMAVNSLQVAGAVERIKLPGKRATYYRMKPGFWLNEATSKAQLARQWSRLAEQGITELSQDPDFDAGRLEETRNVYEFLAEHYERIELSWREQNGDPSAT</sequence>
<gene>
    <name evidence="5" type="ORF">FB566_2318</name>
</gene>
<dbReference type="Proteomes" id="UP000317043">
    <property type="component" value="Unassembled WGS sequence"/>
</dbReference>
<dbReference type="AlphaFoldDB" id="A0A543AW47"/>
<keyword evidence="2" id="KW-0238">DNA-binding</keyword>
<evidence type="ECO:0000313" key="6">
    <source>
        <dbReference type="Proteomes" id="UP000317043"/>
    </source>
</evidence>
<dbReference type="InterPro" id="IPR036388">
    <property type="entry name" value="WH-like_DNA-bd_sf"/>
</dbReference>
<dbReference type="GO" id="GO:0003677">
    <property type="term" value="F:DNA binding"/>
    <property type="evidence" value="ECO:0007669"/>
    <property type="project" value="UniProtKB-KW"/>
</dbReference>
<reference evidence="5 6" key="1">
    <citation type="submission" date="2019-06" db="EMBL/GenBank/DDBJ databases">
        <title>Sequencing the genomes of 1000 actinobacteria strains.</title>
        <authorList>
            <person name="Klenk H.-P."/>
        </authorList>
    </citation>
    <scope>NUCLEOTIDE SEQUENCE [LARGE SCALE GENOMIC DNA]</scope>
    <source>
        <strain evidence="5 6">DSM 45928</strain>
    </source>
</reference>
<dbReference type="RefSeq" id="WP_142038697.1">
    <property type="nucleotide sequence ID" value="NZ_JBHTGS010000001.1"/>
</dbReference>
<keyword evidence="3" id="KW-0804">Transcription</keyword>
<comment type="caution">
    <text evidence="5">The sequence shown here is derived from an EMBL/GenBank/DDBJ whole genome shotgun (WGS) entry which is preliminary data.</text>
</comment>
<dbReference type="GO" id="GO:0003700">
    <property type="term" value="F:DNA-binding transcription factor activity"/>
    <property type="evidence" value="ECO:0007669"/>
    <property type="project" value="InterPro"/>
</dbReference>
<name>A0A543AW47_9ACTN</name>
<organism evidence="5 6">
    <name type="scientific">Stackebrandtia endophytica</name>
    <dbReference type="NCBI Taxonomy" id="1496996"/>
    <lineage>
        <taxon>Bacteria</taxon>
        <taxon>Bacillati</taxon>
        <taxon>Actinomycetota</taxon>
        <taxon>Actinomycetes</taxon>
        <taxon>Glycomycetales</taxon>
        <taxon>Glycomycetaceae</taxon>
        <taxon>Stackebrandtia</taxon>
    </lineage>
</organism>
<dbReference type="InterPro" id="IPR000835">
    <property type="entry name" value="HTH_MarR-typ"/>
</dbReference>
<dbReference type="InterPro" id="IPR036390">
    <property type="entry name" value="WH_DNA-bd_sf"/>
</dbReference>
<evidence type="ECO:0000256" key="2">
    <source>
        <dbReference type="ARBA" id="ARBA00023125"/>
    </source>
</evidence>
<protein>
    <submittedName>
        <fullName evidence="5">MarR family protein</fullName>
    </submittedName>
</protein>
<evidence type="ECO:0000256" key="1">
    <source>
        <dbReference type="ARBA" id="ARBA00023015"/>
    </source>
</evidence>